<sequence length="311" mass="34438">MLDGRRARGNSLTRRVRALAQQPDPRRRQPRDRSLGARACRGGRQRGSRRSRLRAGRAPRARPVAPHGHPERVRLVVGAVHRPGASPPVLHAALPPGPAPRRRPGDRGDGARLRGPPLALGARVRAAALPRARAALRLPAEPETPPRGVGNRRLARARARGAWALARRRRARRGAAPVPRRSTARRARPAAREAGRAPRAYGYRRARRAQARARRREQRPRGGPPVGRARRRTAGARGRFRVPLLHRLQGYIITLPPLRQSRGAQRPAGRQAPCRLVSPHLCPIGAPARRVSHPVRTSWLPTTRDVRRAED</sequence>
<dbReference type="EMBL" id="CP012673">
    <property type="protein sequence ID" value="AUX44920.1"/>
    <property type="molecule type" value="Genomic_DNA"/>
</dbReference>
<feature type="region of interest" description="Disordered" evidence="1">
    <location>
        <begin position="1"/>
        <end position="116"/>
    </location>
</feature>
<gene>
    <name evidence="2" type="ORF">SOCE26_063900</name>
</gene>
<proteinExistence type="predicted"/>
<protein>
    <submittedName>
        <fullName evidence="2">Uncharacterized protein</fullName>
    </submittedName>
</protein>
<dbReference type="AlphaFoldDB" id="A0A2L0F055"/>
<dbReference type="Proteomes" id="UP000238348">
    <property type="component" value="Chromosome"/>
</dbReference>
<feature type="compositionally biased region" description="Basic residues" evidence="1">
    <location>
        <begin position="41"/>
        <end position="60"/>
    </location>
</feature>
<feature type="region of interest" description="Disordered" evidence="1">
    <location>
        <begin position="165"/>
        <end position="235"/>
    </location>
</feature>
<feature type="compositionally biased region" description="Basic and acidic residues" evidence="1">
    <location>
        <begin position="103"/>
        <end position="112"/>
    </location>
</feature>
<reference evidence="2 3" key="1">
    <citation type="submission" date="2015-09" db="EMBL/GenBank/DDBJ databases">
        <title>Sorangium comparison.</title>
        <authorList>
            <person name="Zaburannyi N."/>
            <person name="Bunk B."/>
            <person name="Overmann J."/>
            <person name="Mueller R."/>
        </authorList>
    </citation>
    <scope>NUCLEOTIDE SEQUENCE [LARGE SCALE GENOMIC DNA]</scope>
    <source>
        <strain evidence="2 3">So ce26</strain>
    </source>
</reference>
<name>A0A2L0F055_SORCE</name>
<accession>A0A2L0F055</accession>
<feature type="compositionally biased region" description="Basic residues" evidence="1">
    <location>
        <begin position="202"/>
        <end position="218"/>
    </location>
</feature>
<organism evidence="2 3">
    <name type="scientific">Sorangium cellulosum</name>
    <name type="common">Polyangium cellulosum</name>
    <dbReference type="NCBI Taxonomy" id="56"/>
    <lineage>
        <taxon>Bacteria</taxon>
        <taxon>Pseudomonadati</taxon>
        <taxon>Myxococcota</taxon>
        <taxon>Polyangia</taxon>
        <taxon>Polyangiales</taxon>
        <taxon>Polyangiaceae</taxon>
        <taxon>Sorangium</taxon>
    </lineage>
</organism>
<evidence type="ECO:0000313" key="3">
    <source>
        <dbReference type="Proteomes" id="UP000238348"/>
    </source>
</evidence>
<evidence type="ECO:0000256" key="1">
    <source>
        <dbReference type="SAM" id="MobiDB-lite"/>
    </source>
</evidence>
<evidence type="ECO:0000313" key="2">
    <source>
        <dbReference type="EMBL" id="AUX44920.1"/>
    </source>
</evidence>
<feature type="compositionally biased region" description="Basic and acidic residues" evidence="1">
    <location>
        <begin position="24"/>
        <end position="35"/>
    </location>
</feature>